<evidence type="ECO:0000313" key="5">
    <source>
        <dbReference type="Proteomes" id="UP000007257"/>
    </source>
</evidence>
<dbReference type="OrthoDB" id="8418678at2"/>
<comment type="similarity">
    <text evidence="1">Belongs to the pyrroline-5-carboxylate reductase family.</text>
</comment>
<sequence>MKRIGILEVDALTEKLVRGLFLAAPDAQVFLVSGNNERARKLGREFPCWTLDSYQDVINETDVIITGVDRHALNEMANQVQLRSAQTLVSLVPGLPSQSLRKLFRHTDCVRLMFSFAAEINKSSVILTGADQEVQRLFSLLGPLTVLPDEPDFDLATVSLCMSHGFYFLAEGLACWLTGKGMADDTARQLVLNGLKDCAEYAGYHPSINLGELGQDMSSAAPGMSQGVEVLARMAALTPWHVASDTVLSEIQENPAAQITR</sequence>
<evidence type="ECO:0000256" key="2">
    <source>
        <dbReference type="ARBA" id="ARBA00023002"/>
    </source>
</evidence>
<dbReference type="Pfam" id="PF03807">
    <property type="entry name" value="F420_oxidored"/>
    <property type="match status" value="1"/>
</dbReference>
<accession>A0A0H3F9C1</accession>
<dbReference type="PANTHER" id="PTHR11645">
    <property type="entry name" value="PYRROLINE-5-CARBOXYLATE REDUCTASE"/>
    <property type="match status" value="1"/>
</dbReference>
<dbReference type="Gene3D" id="3.40.50.720">
    <property type="entry name" value="NAD(P)-binding Rossmann-like Domain"/>
    <property type="match status" value="1"/>
</dbReference>
<proteinExistence type="inferred from homology"/>
<gene>
    <name evidence="4" type="ordered locus">Rahaq_1905</name>
</gene>
<dbReference type="RefSeq" id="WP_013575225.1">
    <property type="nucleotide sequence ID" value="NC_015061.1"/>
</dbReference>
<name>A0A0H3F9C1_RAHSY</name>
<evidence type="ECO:0000313" key="4">
    <source>
        <dbReference type="EMBL" id="ADW73523.1"/>
    </source>
</evidence>
<dbReference type="InterPro" id="IPR028939">
    <property type="entry name" value="P5C_Rdtase_cat_N"/>
</dbReference>
<evidence type="ECO:0000259" key="3">
    <source>
        <dbReference type="Pfam" id="PF03807"/>
    </source>
</evidence>
<dbReference type="InterPro" id="IPR036291">
    <property type="entry name" value="NAD(P)-bd_dom_sf"/>
</dbReference>
<dbReference type="GO" id="GO:0004735">
    <property type="term" value="F:pyrroline-5-carboxylate reductase activity"/>
    <property type="evidence" value="ECO:0007669"/>
    <property type="project" value="TreeGrafter"/>
</dbReference>
<dbReference type="eggNOG" id="COG0345">
    <property type="taxonomic scope" value="Bacteria"/>
</dbReference>
<reference evidence="5" key="1">
    <citation type="submission" date="2011-01" db="EMBL/GenBank/DDBJ databases">
        <title>Complete sequence of chromosome of Rahnella sp. Y9602.</title>
        <authorList>
            <consortium name="US DOE Joint Genome Institute"/>
            <person name="Lucas S."/>
            <person name="Copeland A."/>
            <person name="Lapidus A."/>
            <person name="Cheng J.-F."/>
            <person name="Goodwin L."/>
            <person name="Pitluck S."/>
            <person name="Lu M."/>
            <person name="Detter J.C."/>
            <person name="Han C."/>
            <person name="Tapia R."/>
            <person name="Land M."/>
            <person name="Hauser L."/>
            <person name="Kyrpides N."/>
            <person name="Ivanova N."/>
            <person name="Ovchinnikova G."/>
            <person name="Pagani I."/>
            <person name="Sobecky P.A."/>
            <person name="Martinez R.J."/>
            <person name="Woyke T."/>
        </authorList>
    </citation>
    <scope>NUCLEOTIDE SEQUENCE [LARGE SCALE GENOMIC DNA]</scope>
    <source>
        <strain evidence="5">Y9602</strain>
    </source>
</reference>
<protein>
    <submittedName>
        <fullName evidence="4">NADP oxidoreductase coenzyme F420-dependent</fullName>
    </submittedName>
</protein>
<dbReference type="KEGG" id="rah:Rahaq_1905"/>
<dbReference type="GO" id="GO:0055129">
    <property type="term" value="P:L-proline biosynthetic process"/>
    <property type="evidence" value="ECO:0007669"/>
    <property type="project" value="TreeGrafter"/>
</dbReference>
<keyword evidence="2" id="KW-0560">Oxidoreductase</keyword>
<evidence type="ECO:0000256" key="1">
    <source>
        <dbReference type="ARBA" id="ARBA00005525"/>
    </source>
</evidence>
<feature type="domain" description="Pyrroline-5-carboxylate reductase catalytic N-terminal" evidence="3">
    <location>
        <begin position="11"/>
        <end position="92"/>
    </location>
</feature>
<organism evidence="4 5">
    <name type="scientific">Rahnella sp. (strain Y9602)</name>
    <dbReference type="NCBI Taxonomy" id="2703885"/>
    <lineage>
        <taxon>Bacteria</taxon>
        <taxon>Pseudomonadati</taxon>
        <taxon>Pseudomonadota</taxon>
        <taxon>Gammaproteobacteria</taxon>
        <taxon>Enterobacterales</taxon>
        <taxon>Yersiniaceae</taxon>
        <taxon>Rahnella</taxon>
    </lineage>
</organism>
<dbReference type="PANTHER" id="PTHR11645:SF0">
    <property type="entry name" value="PYRROLINE-5-CARBOXYLATE REDUCTASE 3"/>
    <property type="match status" value="1"/>
</dbReference>
<dbReference type="Proteomes" id="UP000007257">
    <property type="component" value="Chromosome"/>
</dbReference>
<dbReference type="GeneID" id="95417469"/>
<dbReference type="SUPFAM" id="SSF51735">
    <property type="entry name" value="NAD(P)-binding Rossmann-fold domains"/>
    <property type="match status" value="1"/>
</dbReference>
<dbReference type="EMBL" id="CP002505">
    <property type="protein sequence ID" value="ADW73523.1"/>
    <property type="molecule type" value="Genomic_DNA"/>
</dbReference>
<dbReference type="AlphaFoldDB" id="A0A0H3F9C1"/>
<dbReference type="HOGENOM" id="CLU_066353_1_0_6"/>
<reference evidence="4 5" key="2">
    <citation type="journal article" date="2012" name="J. Bacteriol.">
        <title>Complete Genome Sequence of Rahnella sp. Strain Y9602, a Gammaproteobacterium Isolate from Metal- and Radionuclide-Contaminated Soil.</title>
        <authorList>
            <person name="Martinez R.J."/>
            <person name="Bruce D."/>
            <person name="Detter C."/>
            <person name="Goodwin L.A."/>
            <person name="Han J."/>
            <person name="Han C.S."/>
            <person name="Held B."/>
            <person name="Land M.L."/>
            <person name="Mikhailova N."/>
            <person name="Nolan M."/>
            <person name="Pennacchio L."/>
            <person name="Pitluck S."/>
            <person name="Tapia R."/>
            <person name="Woyke T."/>
            <person name="Sobecky P.A."/>
        </authorList>
    </citation>
    <scope>NUCLEOTIDE SEQUENCE [LARGE SCALE GENOMIC DNA]</scope>
    <source>
        <strain evidence="4 5">Y9602</strain>
    </source>
</reference>